<dbReference type="InterPro" id="IPR001138">
    <property type="entry name" value="Zn2Cys6_DnaBD"/>
</dbReference>
<dbReference type="InterPro" id="IPR036864">
    <property type="entry name" value="Zn2-C6_fun-type_DNA-bd_sf"/>
</dbReference>
<dbReference type="EMBL" id="ML121534">
    <property type="protein sequence ID" value="RPB26529.1"/>
    <property type="molecule type" value="Genomic_DNA"/>
</dbReference>
<proteinExistence type="predicted"/>
<protein>
    <recommendedName>
        <fullName evidence="3">Zn(2)-C6 fungal-type domain-containing protein</fullName>
    </recommendedName>
</protein>
<feature type="compositionally biased region" description="Polar residues" evidence="2">
    <location>
        <begin position="1"/>
        <end position="13"/>
    </location>
</feature>
<feature type="domain" description="Zn(2)-C6 fungal-type" evidence="3">
    <location>
        <begin position="55"/>
        <end position="71"/>
    </location>
</feature>
<dbReference type="CDD" id="cd00067">
    <property type="entry name" value="GAL4"/>
    <property type="match status" value="1"/>
</dbReference>
<dbReference type="Pfam" id="PF00172">
    <property type="entry name" value="Zn_clus"/>
    <property type="match status" value="1"/>
</dbReference>
<keyword evidence="5" id="KW-1185">Reference proteome</keyword>
<dbReference type="InParanoid" id="A0A3N4LY68"/>
<evidence type="ECO:0000313" key="5">
    <source>
        <dbReference type="Proteomes" id="UP000267821"/>
    </source>
</evidence>
<reference evidence="4 5" key="1">
    <citation type="journal article" date="2018" name="Nat. Ecol. Evol.">
        <title>Pezizomycetes genomes reveal the molecular basis of ectomycorrhizal truffle lifestyle.</title>
        <authorList>
            <person name="Murat C."/>
            <person name="Payen T."/>
            <person name="Noel B."/>
            <person name="Kuo A."/>
            <person name="Morin E."/>
            <person name="Chen J."/>
            <person name="Kohler A."/>
            <person name="Krizsan K."/>
            <person name="Balestrini R."/>
            <person name="Da Silva C."/>
            <person name="Montanini B."/>
            <person name="Hainaut M."/>
            <person name="Levati E."/>
            <person name="Barry K.W."/>
            <person name="Belfiori B."/>
            <person name="Cichocki N."/>
            <person name="Clum A."/>
            <person name="Dockter R.B."/>
            <person name="Fauchery L."/>
            <person name="Guy J."/>
            <person name="Iotti M."/>
            <person name="Le Tacon F."/>
            <person name="Lindquist E.A."/>
            <person name="Lipzen A."/>
            <person name="Malagnac F."/>
            <person name="Mello A."/>
            <person name="Molinier V."/>
            <person name="Miyauchi S."/>
            <person name="Poulain J."/>
            <person name="Riccioni C."/>
            <person name="Rubini A."/>
            <person name="Sitrit Y."/>
            <person name="Splivallo R."/>
            <person name="Traeger S."/>
            <person name="Wang M."/>
            <person name="Zifcakova L."/>
            <person name="Wipf D."/>
            <person name="Zambonelli A."/>
            <person name="Paolocci F."/>
            <person name="Nowrousian M."/>
            <person name="Ottonello S."/>
            <person name="Baldrian P."/>
            <person name="Spatafora J.W."/>
            <person name="Henrissat B."/>
            <person name="Nagy L.G."/>
            <person name="Aury J.M."/>
            <person name="Wincker P."/>
            <person name="Grigoriev I.V."/>
            <person name="Bonfante P."/>
            <person name="Martin F.M."/>
        </authorList>
    </citation>
    <scope>NUCLEOTIDE SEQUENCE [LARGE SCALE GENOMIC DNA]</scope>
    <source>
        <strain evidence="4 5">ATCC MYA-4762</strain>
    </source>
</reference>
<evidence type="ECO:0000313" key="4">
    <source>
        <dbReference type="EMBL" id="RPB26529.1"/>
    </source>
</evidence>
<evidence type="ECO:0000259" key="3">
    <source>
        <dbReference type="Pfam" id="PF00172"/>
    </source>
</evidence>
<sequence length="72" mass="7734">MADQWSSLDTPGQSDPPLSVPGAGRKVAIPRLLKPEGSGFGKESNAGKEKNRVSHACQPCRQRKTKCSGERN</sequence>
<dbReference type="OrthoDB" id="10261408at2759"/>
<name>A0A3N4LY68_9PEZI</name>
<dbReference type="GO" id="GO:0008270">
    <property type="term" value="F:zinc ion binding"/>
    <property type="evidence" value="ECO:0007669"/>
    <property type="project" value="InterPro"/>
</dbReference>
<evidence type="ECO:0000256" key="1">
    <source>
        <dbReference type="ARBA" id="ARBA00023242"/>
    </source>
</evidence>
<keyword evidence="1" id="KW-0539">Nucleus</keyword>
<dbReference type="Gene3D" id="4.10.240.10">
    <property type="entry name" value="Zn(2)-C6 fungal-type DNA-binding domain"/>
    <property type="match status" value="1"/>
</dbReference>
<accession>A0A3N4LY68</accession>
<dbReference type="SUPFAM" id="SSF57701">
    <property type="entry name" value="Zn2/Cys6 DNA-binding domain"/>
    <property type="match status" value="1"/>
</dbReference>
<dbReference type="Proteomes" id="UP000267821">
    <property type="component" value="Unassembled WGS sequence"/>
</dbReference>
<dbReference type="GO" id="GO:0000981">
    <property type="term" value="F:DNA-binding transcription factor activity, RNA polymerase II-specific"/>
    <property type="evidence" value="ECO:0007669"/>
    <property type="project" value="InterPro"/>
</dbReference>
<feature type="region of interest" description="Disordered" evidence="2">
    <location>
        <begin position="1"/>
        <end position="72"/>
    </location>
</feature>
<evidence type="ECO:0000256" key="2">
    <source>
        <dbReference type="SAM" id="MobiDB-lite"/>
    </source>
</evidence>
<organism evidence="4 5">
    <name type="scientific">Terfezia boudieri ATCC MYA-4762</name>
    <dbReference type="NCBI Taxonomy" id="1051890"/>
    <lineage>
        <taxon>Eukaryota</taxon>
        <taxon>Fungi</taxon>
        <taxon>Dikarya</taxon>
        <taxon>Ascomycota</taxon>
        <taxon>Pezizomycotina</taxon>
        <taxon>Pezizomycetes</taxon>
        <taxon>Pezizales</taxon>
        <taxon>Pezizaceae</taxon>
        <taxon>Terfezia</taxon>
    </lineage>
</organism>
<gene>
    <name evidence="4" type="ORF">L211DRAFT_835351</name>
</gene>
<dbReference type="AlphaFoldDB" id="A0A3N4LY68"/>